<feature type="region of interest" description="Disordered" evidence="1">
    <location>
        <begin position="54"/>
        <end position="138"/>
    </location>
</feature>
<dbReference type="GeneID" id="19250530"/>
<dbReference type="AlphaFoldDB" id="E9E8K4"/>
<protein>
    <submittedName>
        <fullName evidence="2">Uncharacterized protein</fullName>
    </submittedName>
</protein>
<dbReference type="Proteomes" id="UP000002499">
    <property type="component" value="Unassembled WGS sequence"/>
</dbReference>
<name>E9E8K4_METAQ</name>
<accession>E9E8K4</accession>
<dbReference type="HOGENOM" id="CLU_1855738_0_0_1"/>
<evidence type="ECO:0000313" key="2">
    <source>
        <dbReference type="EMBL" id="EFY87733.1"/>
    </source>
</evidence>
<proteinExistence type="predicted"/>
<gene>
    <name evidence="2" type="ORF">MAC_06219</name>
</gene>
<reference evidence="2 3" key="1">
    <citation type="journal article" date="2011" name="PLoS Genet.">
        <title>Genome sequencing and comparative transcriptomics of the model entomopathogenic fungi Metarhizium anisopliae and M. acridum.</title>
        <authorList>
            <person name="Gao Q."/>
            <person name="Jin K."/>
            <person name="Ying S.H."/>
            <person name="Zhang Y."/>
            <person name="Xiao G."/>
            <person name="Shang Y."/>
            <person name="Duan Z."/>
            <person name="Hu X."/>
            <person name="Xie X.Q."/>
            <person name="Zhou G."/>
            <person name="Peng G."/>
            <person name="Luo Z."/>
            <person name="Huang W."/>
            <person name="Wang B."/>
            <person name="Fang W."/>
            <person name="Wang S."/>
            <person name="Zhong Y."/>
            <person name="Ma L.J."/>
            <person name="St Leger R.J."/>
            <person name="Zhao G.P."/>
            <person name="Pei Y."/>
            <person name="Feng M.G."/>
            <person name="Xia Y."/>
            <person name="Wang C."/>
        </authorList>
    </citation>
    <scope>NUCLEOTIDE SEQUENCE [LARGE SCALE GENOMIC DNA]</scope>
    <source>
        <strain evidence="2 3">CQMa 102</strain>
    </source>
</reference>
<feature type="region of interest" description="Disordered" evidence="1">
    <location>
        <begin position="1"/>
        <end position="41"/>
    </location>
</feature>
<sequence>MQRMASWTHARVEREAESNWSAAPTRTQYKSSGNRKLNRADIKEIKSTLTLDRPAIPDAAGYPEKYSVQCPTLLNSTRRQAADDRRQTTDDRRQTTDDRRQTTDDRRQTTDDRRQTTDVEAKQPTGSSFVRPGIVIQP</sequence>
<feature type="compositionally biased region" description="Basic and acidic residues" evidence="1">
    <location>
        <begin position="80"/>
        <end position="121"/>
    </location>
</feature>
<evidence type="ECO:0000313" key="3">
    <source>
        <dbReference type="Proteomes" id="UP000002499"/>
    </source>
</evidence>
<feature type="compositionally biased region" description="Polar residues" evidence="1">
    <location>
        <begin position="18"/>
        <end position="35"/>
    </location>
</feature>
<dbReference type="EMBL" id="GL698522">
    <property type="protein sequence ID" value="EFY87733.1"/>
    <property type="molecule type" value="Genomic_DNA"/>
</dbReference>
<organism evidence="3">
    <name type="scientific">Metarhizium acridum (strain CQMa 102)</name>
    <dbReference type="NCBI Taxonomy" id="655827"/>
    <lineage>
        <taxon>Eukaryota</taxon>
        <taxon>Fungi</taxon>
        <taxon>Dikarya</taxon>
        <taxon>Ascomycota</taxon>
        <taxon>Pezizomycotina</taxon>
        <taxon>Sordariomycetes</taxon>
        <taxon>Hypocreomycetidae</taxon>
        <taxon>Hypocreales</taxon>
        <taxon>Clavicipitaceae</taxon>
        <taxon>Metarhizium</taxon>
    </lineage>
</organism>
<dbReference type="InParanoid" id="E9E8K4"/>
<evidence type="ECO:0000256" key="1">
    <source>
        <dbReference type="SAM" id="MobiDB-lite"/>
    </source>
</evidence>
<dbReference type="KEGG" id="maw:19250530"/>
<keyword evidence="3" id="KW-1185">Reference proteome</keyword>